<dbReference type="InterPro" id="IPR036130">
    <property type="entry name" value="Pyridoxine-5'_phos_synth"/>
</dbReference>
<keyword evidence="1 4" id="KW-0963">Cytoplasm</keyword>
<feature type="binding site" evidence="4">
    <location>
        <position position="99"/>
    </location>
    <ligand>
        <name>1-deoxy-D-xylulose 5-phosphate</name>
        <dbReference type="ChEBI" id="CHEBI:57792"/>
    </ligand>
</feature>
<evidence type="ECO:0000313" key="6">
    <source>
        <dbReference type="EMBL" id="CAA6814466.1"/>
    </source>
</evidence>
<dbReference type="Gene3D" id="3.20.20.70">
    <property type="entry name" value="Aldolase class I"/>
    <property type="match status" value="1"/>
</dbReference>
<dbReference type="HAMAP" id="MF_00279">
    <property type="entry name" value="PdxJ"/>
    <property type="match status" value="1"/>
</dbReference>
<dbReference type="GO" id="GO:0008615">
    <property type="term" value="P:pyridoxine biosynthetic process"/>
    <property type="evidence" value="ECO:0007669"/>
    <property type="project" value="UniProtKB-UniRule"/>
</dbReference>
<dbReference type="SUPFAM" id="SSF63892">
    <property type="entry name" value="Pyridoxine 5'-phosphate synthase"/>
    <property type="match status" value="1"/>
</dbReference>
<dbReference type="Pfam" id="PF03740">
    <property type="entry name" value="PdxJ"/>
    <property type="match status" value="1"/>
</dbReference>
<dbReference type="InterPro" id="IPR004569">
    <property type="entry name" value="PyrdxlP_synth_PdxJ"/>
</dbReference>
<dbReference type="UniPathway" id="UPA00244">
    <property type="reaction ID" value="UER00313"/>
</dbReference>
<evidence type="ECO:0000256" key="5">
    <source>
        <dbReference type="NCBIfam" id="TIGR00559"/>
    </source>
</evidence>
<comment type="pathway">
    <text evidence="4">Cofactor biosynthesis; pyridoxine 5'-phosphate biosynthesis; pyridoxine 5'-phosphate from D-erythrose 4-phosphate: step 5/5.</text>
</comment>
<evidence type="ECO:0000256" key="2">
    <source>
        <dbReference type="ARBA" id="ARBA00022679"/>
    </source>
</evidence>
<name>A0A6S6T8C7_9BACT</name>
<feature type="binding site" evidence="4">
    <location>
        <begin position="8"/>
        <end position="9"/>
    </location>
    <ligand>
        <name>1-deoxy-D-xylulose 5-phosphate</name>
        <dbReference type="ChEBI" id="CHEBI:57792"/>
    </ligand>
</feature>
<feature type="binding site" evidence="4">
    <location>
        <position position="214"/>
    </location>
    <ligand>
        <name>3-amino-2-oxopropyl phosphate</name>
        <dbReference type="ChEBI" id="CHEBI:57279"/>
    </ligand>
</feature>
<comment type="subunit">
    <text evidence="4">Homooctamer; tetramer of dimers.</text>
</comment>
<protein>
    <recommendedName>
        <fullName evidence="4 5">Pyridoxine 5'-phosphate synthase</fullName>
        <shortName evidence="4">PNP synthase</shortName>
        <ecNumber evidence="4 5">2.6.99.2</ecNumber>
    </recommendedName>
</protein>
<dbReference type="NCBIfam" id="NF003625">
    <property type="entry name" value="PRK05265.1-3"/>
    <property type="match status" value="1"/>
</dbReference>
<comment type="subcellular location">
    <subcellularLocation>
        <location evidence="4">Cytoplasm</location>
    </subcellularLocation>
</comment>
<feature type="binding site" evidence="4">
    <location>
        <begin position="235"/>
        <end position="236"/>
    </location>
    <ligand>
        <name>3-amino-2-oxopropyl phosphate</name>
        <dbReference type="ChEBI" id="CHEBI:57279"/>
    </ligand>
</feature>
<feature type="active site" description="Proton donor" evidence="4">
    <location>
        <position position="213"/>
    </location>
</feature>
<dbReference type="CDD" id="cd00003">
    <property type="entry name" value="PNPsynthase"/>
    <property type="match status" value="1"/>
</dbReference>
<dbReference type="EC" id="2.6.99.2" evidence="4 5"/>
<feature type="site" description="Transition state stabilizer" evidence="4">
    <location>
        <position position="150"/>
    </location>
</feature>
<feature type="binding site" evidence="4">
    <location>
        <position position="6"/>
    </location>
    <ligand>
        <name>3-amino-2-oxopropyl phosphate</name>
        <dbReference type="ChEBI" id="CHEBI:57279"/>
    </ligand>
</feature>
<feature type="binding site" evidence="4">
    <location>
        <position position="17"/>
    </location>
    <ligand>
        <name>3-amino-2-oxopropyl phosphate</name>
        <dbReference type="ChEBI" id="CHEBI:57279"/>
    </ligand>
</feature>
<keyword evidence="2 4" id="KW-0808">Transferase</keyword>
<accession>A0A6S6T8C7</accession>
<dbReference type="AlphaFoldDB" id="A0A6S6T8C7"/>
<dbReference type="GO" id="GO:0005829">
    <property type="term" value="C:cytosol"/>
    <property type="evidence" value="ECO:0007669"/>
    <property type="project" value="TreeGrafter"/>
</dbReference>
<dbReference type="PANTHER" id="PTHR30456:SF0">
    <property type="entry name" value="PYRIDOXINE 5'-PHOSPHATE SYNTHASE"/>
    <property type="match status" value="1"/>
</dbReference>
<dbReference type="NCBIfam" id="NF003627">
    <property type="entry name" value="PRK05265.1-5"/>
    <property type="match status" value="1"/>
</dbReference>
<organism evidence="6">
    <name type="scientific">uncultured Sulfurovum sp</name>
    <dbReference type="NCBI Taxonomy" id="269237"/>
    <lineage>
        <taxon>Bacteria</taxon>
        <taxon>Pseudomonadati</taxon>
        <taxon>Campylobacterota</taxon>
        <taxon>Epsilonproteobacteria</taxon>
        <taxon>Campylobacterales</taxon>
        <taxon>Sulfurovaceae</taxon>
        <taxon>Sulfurovum</taxon>
        <taxon>environmental samples</taxon>
    </lineage>
</organism>
<evidence type="ECO:0000256" key="3">
    <source>
        <dbReference type="ARBA" id="ARBA00023096"/>
    </source>
</evidence>
<dbReference type="GO" id="GO:0033856">
    <property type="term" value="F:pyridoxine 5'-phosphate synthase activity"/>
    <property type="evidence" value="ECO:0007669"/>
    <property type="project" value="UniProtKB-UniRule"/>
</dbReference>
<comment type="catalytic activity">
    <reaction evidence="4">
        <text>3-amino-2-oxopropyl phosphate + 1-deoxy-D-xylulose 5-phosphate = pyridoxine 5'-phosphate + phosphate + 2 H2O + H(+)</text>
        <dbReference type="Rhea" id="RHEA:15265"/>
        <dbReference type="ChEBI" id="CHEBI:15377"/>
        <dbReference type="ChEBI" id="CHEBI:15378"/>
        <dbReference type="ChEBI" id="CHEBI:43474"/>
        <dbReference type="ChEBI" id="CHEBI:57279"/>
        <dbReference type="ChEBI" id="CHEBI:57792"/>
        <dbReference type="ChEBI" id="CHEBI:58589"/>
        <dbReference type="EC" id="2.6.99.2"/>
    </reaction>
</comment>
<sequence length="260" mass="29244">MKLGVNIDHIAVLREARKVADPNPLDALSIVKRAGADQITIHLREDRRHIQDIDALNIIYHSSLPVNLECALAPEIIDIVCELQPHRVTLVPEKREEVTTEGGLDIFSNTEELTKTIRRLQQHEIEISLFIDPTLENVAISEKLGVEWIEFHTGKYANIYAMLYANLGNTQHTIKELELPRSELKEMLDTEISNLRTLSCDAMELGLKVAAGHGLNYQNVQEIANIETIEELNIGQSIVARSIFTGLEKAILDMKELLGQ</sequence>
<evidence type="ECO:0000256" key="1">
    <source>
        <dbReference type="ARBA" id="ARBA00022490"/>
    </source>
</evidence>
<feature type="binding site" evidence="4">
    <location>
        <position position="44"/>
    </location>
    <ligand>
        <name>1-deoxy-D-xylulose 5-phosphate</name>
        <dbReference type="ChEBI" id="CHEBI:57792"/>
    </ligand>
</feature>
<keyword evidence="3 4" id="KW-0664">Pyridoxine biosynthesis</keyword>
<dbReference type="NCBIfam" id="TIGR00559">
    <property type="entry name" value="pdxJ"/>
    <property type="match status" value="1"/>
</dbReference>
<proteinExistence type="inferred from homology"/>
<dbReference type="EMBL" id="CACVAU010000044">
    <property type="protein sequence ID" value="CAA6814466.1"/>
    <property type="molecule type" value="Genomic_DNA"/>
</dbReference>
<feature type="active site" description="Proton acceptor" evidence="4">
    <location>
        <position position="69"/>
    </location>
</feature>
<evidence type="ECO:0000256" key="4">
    <source>
        <dbReference type="HAMAP-Rule" id="MF_00279"/>
    </source>
</evidence>
<comment type="similarity">
    <text evidence="4">Belongs to the PNP synthase family.</text>
</comment>
<dbReference type="PANTHER" id="PTHR30456">
    <property type="entry name" value="PYRIDOXINE 5'-PHOSPHATE SYNTHASE"/>
    <property type="match status" value="1"/>
</dbReference>
<dbReference type="InterPro" id="IPR013785">
    <property type="entry name" value="Aldolase_TIM"/>
</dbReference>
<feature type="binding site" evidence="4">
    <location>
        <position position="49"/>
    </location>
    <ligand>
        <name>1-deoxy-D-xylulose 5-phosphate</name>
        <dbReference type="ChEBI" id="CHEBI:57792"/>
    </ligand>
</feature>
<comment type="function">
    <text evidence="4">Catalyzes the complicated ring closure reaction between the two acyclic compounds 1-deoxy-D-xylulose-5-phosphate (DXP) and 3-amino-2-oxopropyl phosphate (1-amino-acetone-3-phosphate or AAP) to form pyridoxine 5'-phosphate (PNP) and inorganic phosphate.</text>
</comment>
<feature type="active site" description="Proton acceptor" evidence="4">
    <location>
        <position position="42"/>
    </location>
</feature>
<gene>
    <name evidence="4" type="primary">pdxJ</name>
    <name evidence="6" type="ORF">HELGO_WM4257</name>
</gene>
<reference evidence="6" key="1">
    <citation type="submission" date="2020-01" db="EMBL/GenBank/DDBJ databases">
        <authorList>
            <person name="Meier V. D."/>
            <person name="Meier V D."/>
        </authorList>
    </citation>
    <scope>NUCLEOTIDE SEQUENCE</scope>
    <source>
        <strain evidence="6">HLG_WM_MAG_05</strain>
    </source>
</reference>